<dbReference type="AlphaFoldDB" id="A0A1M6Q835"/>
<reference evidence="7 8" key="1">
    <citation type="submission" date="2016-11" db="EMBL/GenBank/DDBJ databases">
        <authorList>
            <person name="Jaros S."/>
            <person name="Januszkiewicz K."/>
            <person name="Wedrychowicz H."/>
        </authorList>
    </citation>
    <scope>NUCLEOTIDE SEQUENCE [LARGE SCALE GENOMIC DNA]</scope>
    <source>
        <strain evidence="7 8">DSM 14501</strain>
    </source>
</reference>
<dbReference type="Pfam" id="PF01418">
    <property type="entry name" value="HTH_6"/>
    <property type="match status" value="1"/>
</dbReference>
<keyword evidence="4" id="KW-1133">Transmembrane helix</keyword>
<dbReference type="GO" id="GO:1901135">
    <property type="term" value="P:carbohydrate derivative metabolic process"/>
    <property type="evidence" value="ECO:0007669"/>
    <property type="project" value="InterPro"/>
</dbReference>
<feature type="transmembrane region" description="Helical" evidence="4">
    <location>
        <begin position="236"/>
        <end position="258"/>
    </location>
</feature>
<dbReference type="GO" id="GO:0003700">
    <property type="term" value="F:DNA-binding transcription factor activity"/>
    <property type="evidence" value="ECO:0007669"/>
    <property type="project" value="InterPro"/>
</dbReference>
<evidence type="ECO:0000313" key="8">
    <source>
        <dbReference type="Proteomes" id="UP000184082"/>
    </source>
</evidence>
<dbReference type="GO" id="GO:0003677">
    <property type="term" value="F:DNA binding"/>
    <property type="evidence" value="ECO:0007669"/>
    <property type="project" value="UniProtKB-KW"/>
</dbReference>
<evidence type="ECO:0000256" key="3">
    <source>
        <dbReference type="ARBA" id="ARBA00023163"/>
    </source>
</evidence>
<dbReference type="InterPro" id="IPR009057">
    <property type="entry name" value="Homeodomain-like_sf"/>
</dbReference>
<evidence type="ECO:0000256" key="4">
    <source>
        <dbReference type="SAM" id="Phobius"/>
    </source>
</evidence>
<feature type="domain" description="HTH rpiR-type" evidence="5">
    <location>
        <begin position="1"/>
        <end position="77"/>
    </location>
</feature>
<dbReference type="EMBL" id="FRAJ01000010">
    <property type="protein sequence ID" value="SHK16439.1"/>
    <property type="molecule type" value="Genomic_DNA"/>
</dbReference>
<accession>A0A1M6Q835</accession>
<dbReference type="InterPro" id="IPR046348">
    <property type="entry name" value="SIS_dom_sf"/>
</dbReference>
<evidence type="ECO:0000256" key="1">
    <source>
        <dbReference type="ARBA" id="ARBA00023015"/>
    </source>
</evidence>
<dbReference type="SUPFAM" id="SSF53697">
    <property type="entry name" value="SIS domain"/>
    <property type="match status" value="1"/>
</dbReference>
<protein>
    <submittedName>
        <fullName evidence="7">Transcriptional regulator, RpiR family</fullName>
    </submittedName>
</protein>
<keyword evidence="2" id="KW-0238">DNA-binding</keyword>
<dbReference type="STRING" id="1121266.SAMN02745883_01433"/>
<keyword evidence="1" id="KW-0805">Transcription regulation</keyword>
<evidence type="ECO:0000256" key="2">
    <source>
        <dbReference type="ARBA" id="ARBA00023125"/>
    </source>
</evidence>
<dbReference type="PROSITE" id="PS51071">
    <property type="entry name" value="HTH_RPIR"/>
    <property type="match status" value="1"/>
</dbReference>
<dbReference type="PANTHER" id="PTHR30514">
    <property type="entry name" value="GLUCOKINASE"/>
    <property type="match status" value="1"/>
</dbReference>
<keyword evidence="4" id="KW-0472">Membrane</keyword>
<evidence type="ECO:0000313" key="7">
    <source>
        <dbReference type="EMBL" id="SHK16439.1"/>
    </source>
</evidence>
<dbReference type="InterPro" id="IPR036388">
    <property type="entry name" value="WH-like_DNA-bd_sf"/>
</dbReference>
<dbReference type="SUPFAM" id="SSF46689">
    <property type="entry name" value="Homeodomain-like"/>
    <property type="match status" value="1"/>
</dbReference>
<dbReference type="RefSeq" id="WP_072967013.1">
    <property type="nucleotide sequence ID" value="NZ_FRAJ01000010.1"/>
</dbReference>
<dbReference type="InterPro" id="IPR047640">
    <property type="entry name" value="RpiR-like"/>
</dbReference>
<feature type="domain" description="SIS" evidence="6">
    <location>
        <begin position="124"/>
        <end position="252"/>
    </location>
</feature>
<evidence type="ECO:0000259" key="5">
    <source>
        <dbReference type="PROSITE" id="PS51071"/>
    </source>
</evidence>
<dbReference type="Gene3D" id="3.40.50.10490">
    <property type="entry name" value="Glucose-6-phosphate isomerase like protein, domain 1"/>
    <property type="match status" value="1"/>
</dbReference>
<dbReference type="Pfam" id="PF01380">
    <property type="entry name" value="SIS"/>
    <property type="match status" value="1"/>
</dbReference>
<dbReference type="CDD" id="cd05013">
    <property type="entry name" value="SIS_RpiR"/>
    <property type="match status" value="1"/>
</dbReference>
<dbReference type="PROSITE" id="PS51464">
    <property type="entry name" value="SIS"/>
    <property type="match status" value="1"/>
</dbReference>
<proteinExistence type="predicted"/>
<dbReference type="InterPro" id="IPR035472">
    <property type="entry name" value="RpiR-like_SIS"/>
</dbReference>
<sequence>MSVLKVIRNNLPNLSNKQKNIAKYLIKNKNKIPFMSLKELSSELNVSEVTILNFCKAIKIDSFIDLKKSFEHLIKEELRVPAKMKSSLDELESIEDAINNTFQIQKMNLNKIIENNSIESIEKATNLILNANTVFICGLGVSKLICDFLHTRFKILNINTKILDIDDSAIFIYDLIRASKDDLFILISFPLYSEKIIKLAEYLSIHNLNFISITNSEKSPIASNAQIVLKSENNSLVFYNFISAAILLSEILLIVLSYKMKDKITFNINTIENLHDFFNSKRIKNKINKKSSSKNKL</sequence>
<dbReference type="Proteomes" id="UP000184082">
    <property type="component" value="Unassembled WGS sequence"/>
</dbReference>
<dbReference type="GO" id="GO:0097367">
    <property type="term" value="F:carbohydrate derivative binding"/>
    <property type="evidence" value="ECO:0007669"/>
    <property type="project" value="InterPro"/>
</dbReference>
<keyword evidence="4" id="KW-0812">Transmembrane</keyword>
<keyword evidence="3" id="KW-0804">Transcription</keyword>
<dbReference type="InterPro" id="IPR000281">
    <property type="entry name" value="HTH_RpiR"/>
</dbReference>
<organism evidence="7 8">
    <name type="scientific">Caminicella sporogenes DSM 14501</name>
    <dbReference type="NCBI Taxonomy" id="1121266"/>
    <lineage>
        <taxon>Bacteria</taxon>
        <taxon>Bacillati</taxon>
        <taxon>Bacillota</taxon>
        <taxon>Clostridia</taxon>
        <taxon>Peptostreptococcales</taxon>
        <taxon>Caminicellaceae</taxon>
        <taxon>Caminicella</taxon>
    </lineage>
</organism>
<evidence type="ECO:0000259" key="6">
    <source>
        <dbReference type="PROSITE" id="PS51464"/>
    </source>
</evidence>
<dbReference type="InterPro" id="IPR001347">
    <property type="entry name" value="SIS_dom"/>
</dbReference>
<name>A0A1M6Q835_9FIRM</name>
<gene>
    <name evidence="7" type="ORF">SAMN02745883_01433</name>
</gene>
<dbReference type="Gene3D" id="1.10.10.10">
    <property type="entry name" value="Winged helix-like DNA-binding domain superfamily/Winged helix DNA-binding domain"/>
    <property type="match status" value="1"/>
</dbReference>
<keyword evidence="8" id="KW-1185">Reference proteome</keyword>